<dbReference type="RefSeq" id="WP_208429133.1">
    <property type="nucleotide sequence ID" value="NZ_JAEPRJ010000001.1"/>
</dbReference>
<dbReference type="Pfam" id="PF07009">
    <property type="entry name" value="NusG_II"/>
    <property type="match status" value="1"/>
</dbReference>
<evidence type="ECO:0000313" key="1">
    <source>
        <dbReference type="EMBL" id="MBK5897665.1"/>
    </source>
</evidence>
<keyword evidence="2" id="KW-1185">Reference proteome</keyword>
<comment type="caution">
    <text evidence="1">The sequence shown here is derived from an EMBL/GenBank/DDBJ whole genome shotgun (WGS) entry which is preliminary data.</text>
</comment>
<proteinExistence type="predicted"/>
<name>A0ABS1J0K3_9FIRM</name>
<dbReference type="CDD" id="cd09911">
    <property type="entry name" value="Lin0431_like"/>
    <property type="match status" value="1"/>
</dbReference>
<organism evidence="1 2">
    <name type="scientific">Catonella massiliensis</name>
    <dbReference type="NCBI Taxonomy" id="2799636"/>
    <lineage>
        <taxon>Bacteria</taxon>
        <taxon>Bacillati</taxon>
        <taxon>Bacillota</taxon>
        <taxon>Clostridia</taxon>
        <taxon>Lachnospirales</taxon>
        <taxon>Lachnospiraceae</taxon>
        <taxon>Catonella</taxon>
    </lineage>
</organism>
<dbReference type="Gene3D" id="2.60.320.10">
    <property type="entry name" value="N-utilization substance G protein NusG, insert domain"/>
    <property type="match status" value="1"/>
</dbReference>
<protein>
    <submittedName>
        <fullName evidence="1">NusG domain II-containing protein</fullName>
    </submittedName>
</protein>
<dbReference type="InterPro" id="IPR038690">
    <property type="entry name" value="NusG_2_sf"/>
</dbReference>
<dbReference type="EMBL" id="JAEPRJ010000001">
    <property type="protein sequence ID" value="MBK5897665.1"/>
    <property type="molecule type" value="Genomic_DNA"/>
</dbReference>
<reference evidence="1 2" key="1">
    <citation type="submission" date="2021-01" db="EMBL/GenBank/DDBJ databases">
        <title>Isolation and description of Catonella massiliensis sp. nov., a novel Catonella species, isolated from a stable periodontitis subject.</title>
        <authorList>
            <person name="Antezack A."/>
            <person name="Boxberger M."/>
            <person name="La Scola B."/>
            <person name="Monnet-Corti V."/>
        </authorList>
    </citation>
    <scope>NUCLEOTIDE SEQUENCE [LARGE SCALE GENOMIC DNA]</scope>
    <source>
        <strain evidence="1 2">Marseille-Q4567</strain>
    </source>
</reference>
<sequence>MDKYKKKRRHDAVLGLVLLVIAAALFAVDVIGASGNDGNKTVVISIDGEKKSEYPLKEDGVYLLEGSHLGTNKLVIKDGKAYIEEASCPDKQCMKQGKISKAGEMLVCLPNRVVIKIVDANEEEPVIDGVSG</sequence>
<dbReference type="Proteomes" id="UP000604730">
    <property type="component" value="Unassembled WGS sequence"/>
</dbReference>
<evidence type="ECO:0000313" key="2">
    <source>
        <dbReference type="Proteomes" id="UP000604730"/>
    </source>
</evidence>
<gene>
    <name evidence="1" type="ORF">JJN12_07730</name>
</gene>
<accession>A0ABS1J0K3</accession>